<keyword evidence="3" id="KW-1185">Reference proteome</keyword>
<feature type="compositionally biased region" description="Polar residues" evidence="1">
    <location>
        <begin position="60"/>
        <end position="86"/>
    </location>
</feature>
<proteinExistence type="predicted"/>
<feature type="compositionally biased region" description="Basic and acidic residues" evidence="1">
    <location>
        <begin position="31"/>
        <end position="45"/>
    </location>
</feature>
<organism evidence="2 3">
    <name type="scientific">Protopolystoma xenopodis</name>
    <dbReference type="NCBI Taxonomy" id="117903"/>
    <lineage>
        <taxon>Eukaryota</taxon>
        <taxon>Metazoa</taxon>
        <taxon>Spiralia</taxon>
        <taxon>Lophotrochozoa</taxon>
        <taxon>Platyhelminthes</taxon>
        <taxon>Monogenea</taxon>
        <taxon>Polyopisthocotylea</taxon>
        <taxon>Polystomatidea</taxon>
        <taxon>Polystomatidae</taxon>
        <taxon>Protopolystoma</taxon>
    </lineage>
</organism>
<gene>
    <name evidence="2" type="ORF">PXEA_LOCUS36417</name>
</gene>
<feature type="region of interest" description="Disordered" evidence="1">
    <location>
        <begin position="1"/>
        <end position="95"/>
    </location>
</feature>
<evidence type="ECO:0000313" key="3">
    <source>
        <dbReference type="Proteomes" id="UP000784294"/>
    </source>
</evidence>
<evidence type="ECO:0000313" key="2">
    <source>
        <dbReference type="EMBL" id="VEL42977.1"/>
    </source>
</evidence>
<sequence>MLPRSDDVRHMTDKSLAPFHRNRRIPLQKQRQHECSSKDNRELVKRNPPSSSGGADLRISSLNTSTRNGTFNFDMSSLYHHSSGSTVVEDADETR</sequence>
<dbReference type="AlphaFoldDB" id="A0A3S5BF60"/>
<comment type="caution">
    <text evidence="2">The sequence shown here is derived from an EMBL/GenBank/DDBJ whole genome shotgun (WGS) entry which is preliminary data.</text>
</comment>
<evidence type="ECO:0000256" key="1">
    <source>
        <dbReference type="SAM" id="MobiDB-lite"/>
    </source>
</evidence>
<dbReference type="EMBL" id="CAAALY010277963">
    <property type="protein sequence ID" value="VEL42977.1"/>
    <property type="molecule type" value="Genomic_DNA"/>
</dbReference>
<protein>
    <submittedName>
        <fullName evidence="2">Uncharacterized protein</fullName>
    </submittedName>
</protein>
<dbReference type="Proteomes" id="UP000784294">
    <property type="component" value="Unassembled WGS sequence"/>
</dbReference>
<name>A0A3S5BF60_9PLAT</name>
<feature type="compositionally biased region" description="Basic and acidic residues" evidence="1">
    <location>
        <begin position="1"/>
        <end position="13"/>
    </location>
</feature>
<reference evidence="2" key="1">
    <citation type="submission" date="2018-11" db="EMBL/GenBank/DDBJ databases">
        <authorList>
            <consortium name="Pathogen Informatics"/>
        </authorList>
    </citation>
    <scope>NUCLEOTIDE SEQUENCE</scope>
</reference>
<accession>A0A3S5BF60</accession>